<sequence length="75" mass="8073">MVEEAAAEDGIEEPVVGDVEGVVVDEPEIRQVGLRFDVVAGRHVQLANLDPEDLKSHAREPDRVPAFQAADIGQA</sequence>
<dbReference type="Proteomes" id="UP000039217">
    <property type="component" value="Unassembled WGS sequence"/>
</dbReference>
<name>A0A655FZR9_MYCTX</name>
<evidence type="ECO:0000313" key="2">
    <source>
        <dbReference type="EMBL" id="CNW88963.1"/>
    </source>
</evidence>
<evidence type="ECO:0000256" key="1">
    <source>
        <dbReference type="SAM" id="MobiDB-lite"/>
    </source>
</evidence>
<feature type="compositionally biased region" description="Basic and acidic residues" evidence="1">
    <location>
        <begin position="52"/>
        <end position="63"/>
    </location>
</feature>
<dbReference type="EMBL" id="CQQC01002489">
    <property type="protein sequence ID" value="CNW88963.1"/>
    <property type="molecule type" value="Genomic_DNA"/>
</dbReference>
<dbReference type="AlphaFoldDB" id="A0A655FZR9"/>
<evidence type="ECO:0000313" key="3">
    <source>
        <dbReference type="Proteomes" id="UP000039217"/>
    </source>
</evidence>
<feature type="region of interest" description="Disordered" evidence="1">
    <location>
        <begin position="52"/>
        <end position="75"/>
    </location>
</feature>
<organism evidence="2 3">
    <name type="scientific">Mycobacterium tuberculosis</name>
    <dbReference type="NCBI Taxonomy" id="1773"/>
    <lineage>
        <taxon>Bacteria</taxon>
        <taxon>Bacillati</taxon>
        <taxon>Actinomycetota</taxon>
        <taxon>Actinomycetes</taxon>
        <taxon>Mycobacteriales</taxon>
        <taxon>Mycobacteriaceae</taxon>
        <taxon>Mycobacterium</taxon>
        <taxon>Mycobacterium tuberculosis complex</taxon>
    </lineage>
</organism>
<proteinExistence type="predicted"/>
<protein>
    <submittedName>
        <fullName evidence="2">Uncharacterized protein</fullName>
    </submittedName>
</protein>
<gene>
    <name evidence="2" type="ORF">ERS007661_04335</name>
</gene>
<accession>A0A655FZR9</accession>
<reference evidence="2 3" key="1">
    <citation type="submission" date="2015-03" db="EMBL/GenBank/DDBJ databases">
        <authorList>
            <consortium name="Pathogen Informatics"/>
        </authorList>
    </citation>
    <scope>NUCLEOTIDE SEQUENCE [LARGE SCALE GENOMIC DNA]</scope>
    <source>
        <strain evidence="2 3">D00501624</strain>
    </source>
</reference>